<accession>A0A8E2DMB5</accession>
<evidence type="ECO:0000256" key="1">
    <source>
        <dbReference type="SAM" id="MobiDB-lite"/>
    </source>
</evidence>
<sequence>MSSSPVWTYARLDDLDSLPADLRNRFHGQLQYLQDLRNSWKVLELPRSWVDESPEYPHAILFDGFNSLLGRLYMKYIEGHLVTQVLEYEGDEFYAENALAMALDGIPNTIVRRSNIRISQIQEQGRTYESVLSGSPKLNDIDFAVLHTPFGASQSASVRRFRRLPISPVNPALALCVRRSGAWKAHCQQEPRLESVIHCLARTAAHSLPSLHAIWTRRTQCKLNRPEGHAPWETNSETGELPPWAVLIGIIYDHEMIHFVAHVPCGSNDPAAQPHHLSVHFESLPVPARGLKDVDQQFLCDRYRAAIALLCLQQHIYRLTSLWDGVRETKEVYEVYAIHLRSLDKKIERGTPTPSELYPGEEEFSDDDLIIDYDEDADGGAPEVPSEDIEKWRNEVETDAQTLVQTLWDYDFGDSGYLPKQRGSIAPDPCAGKCNGGSGGSPGRGAATRYIACGQGYTMGKVDVAESATSHADPPPSQCSSRLQLL</sequence>
<evidence type="ECO:0000313" key="2">
    <source>
        <dbReference type="EMBL" id="OCH87793.1"/>
    </source>
</evidence>
<proteinExistence type="predicted"/>
<keyword evidence="3" id="KW-1185">Reference proteome</keyword>
<name>A0A8E2DMB5_9APHY</name>
<dbReference type="OrthoDB" id="2803005at2759"/>
<reference evidence="2 3" key="1">
    <citation type="submission" date="2016-07" db="EMBL/GenBank/DDBJ databases">
        <title>Draft genome of the white-rot fungus Obba rivulosa 3A-2.</title>
        <authorList>
            <consortium name="DOE Joint Genome Institute"/>
            <person name="Miettinen O."/>
            <person name="Riley R."/>
            <person name="Acob R."/>
            <person name="Barry K."/>
            <person name="Cullen D."/>
            <person name="De Vries R."/>
            <person name="Hainaut M."/>
            <person name="Hatakka A."/>
            <person name="Henrissat B."/>
            <person name="Hilden K."/>
            <person name="Kuo R."/>
            <person name="Labutti K."/>
            <person name="Lipzen A."/>
            <person name="Makela M.R."/>
            <person name="Sandor L."/>
            <person name="Spatafora J.W."/>
            <person name="Grigoriev I.V."/>
            <person name="Hibbett D.S."/>
        </authorList>
    </citation>
    <scope>NUCLEOTIDE SEQUENCE [LARGE SCALE GENOMIC DNA]</scope>
    <source>
        <strain evidence="2 3">3A-2</strain>
    </source>
</reference>
<feature type="region of interest" description="Disordered" evidence="1">
    <location>
        <begin position="466"/>
        <end position="486"/>
    </location>
</feature>
<organism evidence="2 3">
    <name type="scientific">Obba rivulosa</name>
    <dbReference type="NCBI Taxonomy" id="1052685"/>
    <lineage>
        <taxon>Eukaryota</taxon>
        <taxon>Fungi</taxon>
        <taxon>Dikarya</taxon>
        <taxon>Basidiomycota</taxon>
        <taxon>Agaricomycotina</taxon>
        <taxon>Agaricomycetes</taxon>
        <taxon>Polyporales</taxon>
        <taxon>Gelatoporiaceae</taxon>
        <taxon>Obba</taxon>
    </lineage>
</organism>
<gene>
    <name evidence="2" type="ORF">OBBRIDRAFT_827520</name>
</gene>
<evidence type="ECO:0000313" key="3">
    <source>
        <dbReference type="Proteomes" id="UP000250043"/>
    </source>
</evidence>
<dbReference type="AlphaFoldDB" id="A0A8E2DMB5"/>
<dbReference type="Proteomes" id="UP000250043">
    <property type="component" value="Unassembled WGS sequence"/>
</dbReference>
<protein>
    <submittedName>
        <fullName evidence="2">Uncharacterized protein</fullName>
    </submittedName>
</protein>
<dbReference type="EMBL" id="KV722473">
    <property type="protein sequence ID" value="OCH87793.1"/>
    <property type="molecule type" value="Genomic_DNA"/>
</dbReference>